<dbReference type="PATRIC" id="fig|1566026.4.peg.2544"/>
<comment type="caution">
    <text evidence="2">The sequence shown here is derived from an EMBL/GenBank/DDBJ whole genome shotgun (WGS) entry which is preliminary data.</text>
</comment>
<sequence length="209" mass="24284">MKRLLVIVILIGVVAYVAVQYLKDRRFNPPSAYDYELSQNIDTDFYDRAVLKEYYKTALEVGSYARSLWRNDQIDVRFINNEDFESTRATEVYNEMIATAKMLETKLEMSAELKSKGYNDYEVRMYFEQGLTREDINFERNYHLLDLKIGAKGAAVWELQKLLNTDSDSIPQDGIFNLITANRLKTFQQNNGLFPSGEVDEKTLKALIK</sequence>
<gene>
    <name evidence="2" type="ORF">OB69_03865</name>
</gene>
<name>A0A0L8ANU4_9BACT</name>
<dbReference type="SUPFAM" id="SSF47090">
    <property type="entry name" value="PGBD-like"/>
    <property type="match status" value="1"/>
</dbReference>
<dbReference type="RefSeq" id="WP_053222365.1">
    <property type="nucleotide sequence ID" value="NZ_JSVA01000004.1"/>
</dbReference>
<dbReference type="InterPro" id="IPR036366">
    <property type="entry name" value="PGBDSf"/>
</dbReference>
<evidence type="ECO:0000313" key="3">
    <source>
        <dbReference type="Proteomes" id="UP000036908"/>
    </source>
</evidence>
<evidence type="ECO:0000259" key="1">
    <source>
        <dbReference type="Pfam" id="PF01471"/>
    </source>
</evidence>
<protein>
    <recommendedName>
        <fullName evidence="1">Peptidoglycan binding-like domain-containing protein</fullName>
    </recommendedName>
</protein>
<dbReference type="InterPro" id="IPR036365">
    <property type="entry name" value="PGBD-like_sf"/>
</dbReference>
<proteinExistence type="predicted"/>
<keyword evidence="3" id="KW-1185">Reference proteome</keyword>
<dbReference type="AlphaFoldDB" id="A0A0L8ANU4"/>
<feature type="domain" description="Peptidoglycan binding-like" evidence="1">
    <location>
        <begin position="153"/>
        <end position="207"/>
    </location>
</feature>
<dbReference type="Gene3D" id="1.10.101.10">
    <property type="entry name" value="PGBD-like superfamily/PGBD"/>
    <property type="match status" value="1"/>
</dbReference>
<organism evidence="2 3">
    <name type="scientific">Roseivirga seohaensis subsp. aquiponti</name>
    <dbReference type="NCBI Taxonomy" id="1566026"/>
    <lineage>
        <taxon>Bacteria</taxon>
        <taxon>Pseudomonadati</taxon>
        <taxon>Bacteroidota</taxon>
        <taxon>Cytophagia</taxon>
        <taxon>Cytophagales</taxon>
        <taxon>Roseivirgaceae</taxon>
        <taxon>Roseivirga</taxon>
    </lineage>
</organism>
<dbReference type="EMBL" id="JSVA01000004">
    <property type="protein sequence ID" value="KOF04128.1"/>
    <property type="molecule type" value="Genomic_DNA"/>
</dbReference>
<dbReference type="Pfam" id="PF01471">
    <property type="entry name" value="PG_binding_1"/>
    <property type="match status" value="1"/>
</dbReference>
<dbReference type="InterPro" id="IPR002477">
    <property type="entry name" value="Peptidoglycan-bd-like"/>
</dbReference>
<reference evidence="3" key="1">
    <citation type="submission" date="2014-11" db="EMBL/GenBank/DDBJ databases">
        <title>Genome sequencing of Roseivirga sp. D-25.</title>
        <authorList>
            <person name="Selvaratnam C."/>
            <person name="Thevarajoo S."/>
            <person name="Goh K.M."/>
            <person name="Eee R."/>
            <person name="Chan K.-G."/>
            <person name="Chong C.S."/>
        </authorList>
    </citation>
    <scope>NUCLEOTIDE SEQUENCE [LARGE SCALE GENOMIC DNA]</scope>
    <source>
        <strain evidence="3">D-25</strain>
    </source>
</reference>
<accession>A0A0L8ANU4</accession>
<dbReference type="Proteomes" id="UP000036908">
    <property type="component" value="Unassembled WGS sequence"/>
</dbReference>
<dbReference type="OrthoDB" id="1143655at2"/>
<evidence type="ECO:0000313" key="2">
    <source>
        <dbReference type="EMBL" id="KOF04128.1"/>
    </source>
</evidence>